<keyword evidence="1" id="KW-0732">Signal</keyword>
<keyword evidence="4" id="KW-1185">Reference proteome</keyword>
<name>A0A5E4YRN3_9BURK</name>
<reference evidence="3 4" key="1">
    <citation type="submission" date="2019-08" db="EMBL/GenBank/DDBJ databases">
        <authorList>
            <person name="Peeters C."/>
        </authorList>
    </citation>
    <scope>NUCLEOTIDE SEQUENCE [LARGE SCALE GENOMIC DNA]</scope>
    <source>
        <strain evidence="3 4">LMG 30175</strain>
    </source>
</reference>
<feature type="domain" description="CNP1-like uncharacterised" evidence="2">
    <location>
        <begin position="44"/>
        <end position="177"/>
    </location>
</feature>
<feature type="signal peptide" evidence="1">
    <location>
        <begin position="1"/>
        <end position="29"/>
    </location>
</feature>
<proteinExistence type="predicted"/>
<dbReference type="InterPro" id="IPR014861">
    <property type="entry name" value="CNP1-like_dom"/>
</dbReference>
<accession>A0A5E4YRN3</accession>
<dbReference type="RefSeq" id="WP_191629187.1">
    <property type="nucleotide sequence ID" value="NZ_CABPRZ010000026.1"/>
</dbReference>
<dbReference type="Proteomes" id="UP000414233">
    <property type="component" value="Unassembled WGS sequence"/>
</dbReference>
<organism evidence="3 4">
    <name type="scientific">Pandoraea terrae</name>
    <dbReference type="NCBI Taxonomy" id="1537710"/>
    <lineage>
        <taxon>Bacteria</taxon>
        <taxon>Pseudomonadati</taxon>
        <taxon>Pseudomonadota</taxon>
        <taxon>Betaproteobacteria</taxon>
        <taxon>Burkholderiales</taxon>
        <taxon>Burkholderiaceae</taxon>
        <taxon>Pandoraea</taxon>
    </lineage>
</organism>
<sequence>MTRHLLRRAPRLVSLCLLAGAAIATHAIASPEDDLTEYLQQQEQAKKFTESAFTLPAAPQDADLVSYPTSANATLNYAIDAKSISVTPEGVVRYVSVIRSNQGARNVTFEGVRCETFEYRLYATGRPDGKWAPARVSEWQPIRPYGPTGYQGVLYRDYFCRDKGPLGSPKVIIQGLKYPKALDNIR</sequence>
<gene>
    <name evidence="3" type="ORF">PTE30175_04599</name>
</gene>
<evidence type="ECO:0000256" key="1">
    <source>
        <dbReference type="SAM" id="SignalP"/>
    </source>
</evidence>
<dbReference type="AlphaFoldDB" id="A0A5E4YRN3"/>
<dbReference type="Pfam" id="PF08750">
    <property type="entry name" value="CNP1"/>
    <property type="match status" value="1"/>
</dbReference>
<evidence type="ECO:0000259" key="2">
    <source>
        <dbReference type="Pfam" id="PF08750"/>
    </source>
</evidence>
<evidence type="ECO:0000313" key="3">
    <source>
        <dbReference type="EMBL" id="VVE51157.1"/>
    </source>
</evidence>
<dbReference type="EMBL" id="CABPRZ010000026">
    <property type="protein sequence ID" value="VVE51157.1"/>
    <property type="molecule type" value="Genomic_DNA"/>
</dbReference>
<protein>
    <recommendedName>
        <fullName evidence="2">CNP1-like uncharacterized domain-containing protein</fullName>
    </recommendedName>
</protein>
<feature type="chain" id="PRO_5022701349" description="CNP1-like uncharacterized domain-containing protein" evidence="1">
    <location>
        <begin position="30"/>
        <end position="186"/>
    </location>
</feature>
<evidence type="ECO:0000313" key="4">
    <source>
        <dbReference type="Proteomes" id="UP000414233"/>
    </source>
</evidence>